<dbReference type="InterPro" id="IPR006439">
    <property type="entry name" value="HAD-SF_hydro_IA"/>
</dbReference>
<dbReference type="PRINTS" id="PR00413">
    <property type="entry name" value="HADHALOGNASE"/>
</dbReference>
<dbReference type="SFLD" id="SFLDS00003">
    <property type="entry name" value="Haloacid_Dehalogenase"/>
    <property type="match status" value="1"/>
</dbReference>
<evidence type="ECO:0000313" key="1">
    <source>
        <dbReference type="EMBL" id="CCO20344.1"/>
    </source>
</evidence>
<dbReference type="EMBL" id="FO082263">
    <property type="protein sequence ID" value="CCO20344.1"/>
    <property type="molecule type" value="Genomic_DNA"/>
</dbReference>
<dbReference type="STRING" id="41875.K8EQX7"/>
<dbReference type="InterPro" id="IPR051806">
    <property type="entry name" value="HAD-like_SPP"/>
</dbReference>
<dbReference type="InterPro" id="IPR023198">
    <property type="entry name" value="PGP-like_dom2"/>
</dbReference>
<dbReference type="eggNOG" id="KOG2914">
    <property type="taxonomic scope" value="Eukaryota"/>
</dbReference>
<dbReference type="Pfam" id="PF13419">
    <property type="entry name" value="HAD_2"/>
    <property type="match status" value="1"/>
</dbReference>
<dbReference type="NCBIfam" id="TIGR01509">
    <property type="entry name" value="HAD-SF-IA-v3"/>
    <property type="match status" value="1"/>
</dbReference>
<organism evidence="1 2">
    <name type="scientific">Bathycoccus prasinos</name>
    <dbReference type="NCBI Taxonomy" id="41875"/>
    <lineage>
        <taxon>Eukaryota</taxon>
        <taxon>Viridiplantae</taxon>
        <taxon>Chlorophyta</taxon>
        <taxon>Mamiellophyceae</taxon>
        <taxon>Mamiellales</taxon>
        <taxon>Bathycoccaceae</taxon>
        <taxon>Bathycoccus</taxon>
    </lineage>
</organism>
<dbReference type="InterPro" id="IPR036412">
    <property type="entry name" value="HAD-like_sf"/>
</dbReference>
<dbReference type="KEGG" id="bpg:Bathy16g02200"/>
<dbReference type="GO" id="GO:0050308">
    <property type="term" value="F:sugar-phosphatase activity"/>
    <property type="evidence" value="ECO:0007669"/>
    <property type="project" value="TreeGrafter"/>
</dbReference>
<dbReference type="InterPro" id="IPR023214">
    <property type="entry name" value="HAD_sf"/>
</dbReference>
<dbReference type="OrthoDB" id="40579at2759"/>
<name>K8EQX7_9CHLO</name>
<dbReference type="SFLD" id="SFLDG01129">
    <property type="entry name" value="C1.5:_HAD__Beta-PGM__Phosphata"/>
    <property type="match status" value="1"/>
</dbReference>
<dbReference type="PANTHER" id="PTHR43481">
    <property type="entry name" value="FRUCTOSE-1-PHOSPHATE PHOSPHATASE"/>
    <property type="match status" value="1"/>
</dbReference>
<dbReference type="GeneID" id="19011213"/>
<gene>
    <name evidence="1" type="ordered locus">Bathy16g02200</name>
</gene>
<evidence type="ECO:0000313" key="2">
    <source>
        <dbReference type="Proteomes" id="UP000198341"/>
    </source>
</evidence>
<dbReference type="Proteomes" id="UP000198341">
    <property type="component" value="Chromosome 16"/>
</dbReference>
<dbReference type="PANTHER" id="PTHR43481:SF4">
    <property type="entry name" value="GLYCEROL-1-PHOSPHATE PHOSPHOHYDROLASE 1-RELATED"/>
    <property type="match status" value="1"/>
</dbReference>
<dbReference type="Gene3D" id="1.10.150.240">
    <property type="entry name" value="Putative phosphatase, domain 2"/>
    <property type="match status" value="1"/>
</dbReference>
<accession>K8EQX7</accession>
<dbReference type="InterPro" id="IPR041492">
    <property type="entry name" value="HAD_2"/>
</dbReference>
<protein>
    <submittedName>
        <fullName evidence="1">HAD-superfamily hydrolase, subfamily IA, variant 3</fullName>
    </submittedName>
</protein>
<reference evidence="1 2" key="1">
    <citation type="submission" date="2011-10" db="EMBL/GenBank/DDBJ databases">
        <authorList>
            <person name="Genoscope - CEA"/>
        </authorList>
    </citation>
    <scope>NUCLEOTIDE SEQUENCE [LARGE SCALE GENOMIC DNA]</scope>
    <source>
        <strain evidence="1 2">RCC 1105</strain>
    </source>
</reference>
<proteinExistence type="predicted"/>
<dbReference type="AlphaFoldDB" id="K8EQX7"/>
<dbReference type="RefSeq" id="XP_007508727.1">
    <property type="nucleotide sequence ID" value="XM_007508665.1"/>
</dbReference>
<dbReference type="SUPFAM" id="SSF56784">
    <property type="entry name" value="HAD-like"/>
    <property type="match status" value="1"/>
</dbReference>
<keyword evidence="2" id="KW-1185">Reference proteome</keyword>
<dbReference type="Gene3D" id="3.40.50.1000">
    <property type="entry name" value="HAD superfamily/HAD-like"/>
    <property type="match status" value="1"/>
</dbReference>
<keyword evidence="1" id="KW-0378">Hydrolase</keyword>
<sequence>MSSLEKNDDGNEEEFHATISTTISTIEQHEKEGRRMQNHPLYHGTNLAPKALIFDCDGTILETMTLFFVADKQTCEEYGLELTKKRFYELAGVPIKEIFRILRDEQGKTEEEITEEDLDRMTLRCGELAEEMGAPEIIQSTETIIMHGKRNGVPMAVASSGCREVVRMHLKQRGLLDLFDCVVTCEDVERGKPAPDLYLLAAKKLRVDPKECTAYEDASLGIASAKKAGMDVVDVRQLEGYPNPEALLYDN</sequence>